<dbReference type="InterPro" id="IPR020613">
    <property type="entry name" value="Thiolase_CS"/>
</dbReference>
<protein>
    <submittedName>
        <fullName evidence="7">Acetyl-CoA C-acetyltransferase</fullName>
        <ecNumber evidence="7">2.3.1.9</ecNumber>
    </submittedName>
</protein>
<evidence type="ECO:0000259" key="6">
    <source>
        <dbReference type="Pfam" id="PF02803"/>
    </source>
</evidence>
<evidence type="ECO:0000313" key="8">
    <source>
        <dbReference type="Proteomes" id="UP001484097"/>
    </source>
</evidence>
<evidence type="ECO:0000259" key="5">
    <source>
        <dbReference type="Pfam" id="PF00108"/>
    </source>
</evidence>
<dbReference type="PANTHER" id="PTHR43365">
    <property type="entry name" value="BLR7806 PROTEIN"/>
    <property type="match status" value="1"/>
</dbReference>
<feature type="domain" description="Thiolase C-terminal" evidence="6">
    <location>
        <begin position="263"/>
        <end position="384"/>
    </location>
</feature>
<keyword evidence="3 4" id="KW-0012">Acyltransferase</keyword>
<name>A0ABV0IIY5_9MICC</name>
<dbReference type="EMBL" id="JBDXMX010000004">
    <property type="protein sequence ID" value="MEO9248117.1"/>
    <property type="molecule type" value="Genomic_DNA"/>
</dbReference>
<dbReference type="PROSITE" id="PS00737">
    <property type="entry name" value="THIOLASE_2"/>
    <property type="match status" value="1"/>
</dbReference>
<dbReference type="Pfam" id="PF00108">
    <property type="entry name" value="Thiolase_N"/>
    <property type="match status" value="1"/>
</dbReference>
<dbReference type="InterPro" id="IPR020616">
    <property type="entry name" value="Thiolase_N"/>
</dbReference>
<dbReference type="SUPFAM" id="SSF53901">
    <property type="entry name" value="Thiolase-like"/>
    <property type="match status" value="2"/>
</dbReference>
<evidence type="ECO:0000313" key="7">
    <source>
        <dbReference type="EMBL" id="MEO9248117.1"/>
    </source>
</evidence>
<dbReference type="InterPro" id="IPR002155">
    <property type="entry name" value="Thiolase"/>
</dbReference>
<evidence type="ECO:0000256" key="1">
    <source>
        <dbReference type="ARBA" id="ARBA00010982"/>
    </source>
</evidence>
<dbReference type="InterPro" id="IPR020617">
    <property type="entry name" value="Thiolase_C"/>
</dbReference>
<proteinExistence type="inferred from homology"/>
<evidence type="ECO:0000256" key="4">
    <source>
        <dbReference type="RuleBase" id="RU003557"/>
    </source>
</evidence>
<dbReference type="CDD" id="cd00751">
    <property type="entry name" value="thiolase"/>
    <property type="match status" value="1"/>
</dbReference>
<comment type="similarity">
    <text evidence="1 4">Belongs to the thiolase-like superfamily. Thiolase family.</text>
</comment>
<evidence type="ECO:0000256" key="3">
    <source>
        <dbReference type="ARBA" id="ARBA00023315"/>
    </source>
</evidence>
<evidence type="ECO:0000256" key="2">
    <source>
        <dbReference type="ARBA" id="ARBA00022679"/>
    </source>
</evidence>
<dbReference type="NCBIfam" id="TIGR01930">
    <property type="entry name" value="AcCoA-C-Actrans"/>
    <property type="match status" value="1"/>
</dbReference>
<organism evidence="7 8">
    <name type="scientific">Citricoccus nitrophenolicus</name>
    <dbReference type="NCBI Taxonomy" id="863575"/>
    <lineage>
        <taxon>Bacteria</taxon>
        <taxon>Bacillati</taxon>
        <taxon>Actinomycetota</taxon>
        <taxon>Actinomycetes</taxon>
        <taxon>Micrococcales</taxon>
        <taxon>Micrococcaceae</taxon>
        <taxon>Citricoccus</taxon>
    </lineage>
</organism>
<dbReference type="PANTHER" id="PTHR43365:SF1">
    <property type="entry name" value="ACETYL-COA C-ACYLTRANSFERASE"/>
    <property type="match status" value="1"/>
</dbReference>
<keyword evidence="8" id="KW-1185">Reference proteome</keyword>
<dbReference type="Gene3D" id="3.40.47.10">
    <property type="match status" value="1"/>
</dbReference>
<dbReference type="InterPro" id="IPR016039">
    <property type="entry name" value="Thiolase-like"/>
</dbReference>
<dbReference type="RefSeq" id="WP_347920734.1">
    <property type="nucleotide sequence ID" value="NZ_JBDXMX010000004.1"/>
</dbReference>
<dbReference type="Pfam" id="PF02803">
    <property type="entry name" value="Thiolase_C"/>
    <property type="match status" value="1"/>
</dbReference>
<feature type="domain" description="Thiolase N-terminal" evidence="5">
    <location>
        <begin position="5"/>
        <end position="253"/>
    </location>
</feature>
<dbReference type="PIRSF" id="PIRSF000429">
    <property type="entry name" value="Ac-CoA_Ac_transf"/>
    <property type="match status" value="1"/>
</dbReference>
<gene>
    <name evidence="7" type="ORF">ABDK96_10520</name>
</gene>
<dbReference type="Proteomes" id="UP001484097">
    <property type="component" value="Unassembled WGS sequence"/>
</dbReference>
<sequence length="385" mass="40751">MTEAYIVDAVRTPVGRRGKGLSHVHPLDLAAAPIREIITRAGVDTELYDEVILGCIDQVGPQAMDIARSAWLAAGGSESVPGTTVERQCGSGQQAIHYAAQAVMSGTSDLVVAGGVQSMSAIPLSFSNQAARELGFKDPFTGSASWTERYGDQEISQFRGVEMMVEQWGFTRDQLEEYAVTSQQRALAARAAGRFDREIIPVPGAESVTADEGPREPDLEKIRSLDPILPGGAHTAASASQMSDAAAALLIASPDAVERFNLTPRARIHHLSARGADPVMMLSAPIPATKYALQKAGMTLEEIDLIEINEAFAGVVLAWLQETGADPAKVNVNGGAIALGHPIGATGARLMTSLLHELERTGGRYGLQTMCEGGGQANVTIIERL</sequence>
<reference evidence="7 8" key="1">
    <citation type="submission" date="2024-05" db="EMBL/GenBank/DDBJ databases">
        <authorList>
            <person name="Yi C."/>
        </authorList>
    </citation>
    <scope>NUCLEOTIDE SEQUENCE [LARGE SCALE GENOMIC DNA]</scope>
    <source>
        <strain evidence="7 8">XS13</strain>
    </source>
</reference>
<dbReference type="GO" id="GO:0003985">
    <property type="term" value="F:acetyl-CoA C-acetyltransferase activity"/>
    <property type="evidence" value="ECO:0007669"/>
    <property type="project" value="UniProtKB-EC"/>
</dbReference>
<dbReference type="EC" id="2.3.1.9" evidence="7"/>
<comment type="caution">
    <text evidence="7">The sequence shown here is derived from an EMBL/GenBank/DDBJ whole genome shotgun (WGS) entry which is preliminary data.</text>
</comment>
<accession>A0ABV0IIY5</accession>
<keyword evidence="2 4" id="KW-0808">Transferase</keyword>
<dbReference type="NCBIfam" id="NF005865">
    <property type="entry name" value="PRK07801.1"/>
    <property type="match status" value="1"/>
</dbReference>